<organism evidence="2 3">
    <name type="scientific">Chengkuizengella marina</name>
    <dbReference type="NCBI Taxonomy" id="2507566"/>
    <lineage>
        <taxon>Bacteria</taxon>
        <taxon>Bacillati</taxon>
        <taxon>Bacillota</taxon>
        <taxon>Bacilli</taxon>
        <taxon>Bacillales</taxon>
        <taxon>Paenibacillaceae</taxon>
        <taxon>Chengkuizengella</taxon>
    </lineage>
</organism>
<evidence type="ECO:0000313" key="3">
    <source>
        <dbReference type="Proteomes" id="UP000448943"/>
    </source>
</evidence>
<dbReference type="Pfam" id="PF13045">
    <property type="entry name" value="DUF3905"/>
    <property type="match status" value="1"/>
</dbReference>
<accession>A0A6N9Q5R7</accession>
<dbReference type="InterPro" id="IPR024999">
    <property type="entry name" value="DUF3905"/>
</dbReference>
<evidence type="ECO:0000313" key="2">
    <source>
        <dbReference type="EMBL" id="NBI30110.1"/>
    </source>
</evidence>
<reference evidence="2 3" key="1">
    <citation type="submission" date="2019-01" db="EMBL/GenBank/DDBJ databases">
        <title>Chengkuizengella sp. nov., isolated from deep-sea sediment of East Pacific Ocean.</title>
        <authorList>
            <person name="Yang J."/>
            <person name="Lai Q."/>
            <person name="Shao Z."/>
        </authorList>
    </citation>
    <scope>NUCLEOTIDE SEQUENCE [LARGE SCALE GENOMIC DNA]</scope>
    <source>
        <strain evidence="2 3">YPA3-1-1</strain>
    </source>
</reference>
<dbReference type="OrthoDB" id="2695269at2"/>
<comment type="caution">
    <text evidence="2">The sequence shown here is derived from an EMBL/GenBank/DDBJ whole genome shotgun (WGS) entry which is preliminary data.</text>
</comment>
<protein>
    <submittedName>
        <fullName evidence="2">DUF3905 domain-containing protein</fullName>
    </submittedName>
</protein>
<feature type="compositionally biased region" description="Low complexity" evidence="1">
    <location>
        <begin position="10"/>
        <end position="21"/>
    </location>
</feature>
<gene>
    <name evidence="2" type="ORF">ERL59_14255</name>
</gene>
<sequence>MAKNKKKKQNQSNFSQENQQFDLDPYEINFLPQFKKDRGPKGAFVNKHGVIIGDHEYESPNSPLTKWTEETNPEIMAGNEWVHPYKDIGFQTEQNKDYFEKGIEPEAGIFTHPDKDVSFEPPIHSKEDGNKSDSNEDEE</sequence>
<proteinExistence type="predicted"/>
<dbReference type="AlphaFoldDB" id="A0A6N9Q5R7"/>
<feature type="region of interest" description="Disordered" evidence="1">
    <location>
        <begin position="1"/>
        <end position="22"/>
    </location>
</feature>
<keyword evidence="3" id="KW-1185">Reference proteome</keyword>
<dbReference type="EMBL" id="SIJB01000029">
    <property type="protein sequence ID" value="NBI30110.1"/>
    <property type="molecule type" value="Genomic_DNA"/>
</dbReference>
<dbReference type="RefSeq" id="WP_160646916.1">
    <property type="nucleotide sequence ID" value="NZ_SIJB01000029.1"/>
</dbReference>
<feature type="region of interest" description="Disordered" evidence="1">
    <location>
        <begin position="109"/>
        <end position="139"/>
    </location>
</feature>
<dbReference type="Proteomes" id="UP000448943">
    <property type="component" value="Unassembled WGS sequence"/>
</dbReference>
<name>A0A6N9Q5R7_9BACL</name>
<evidence type="ECO:0000256" key="1">
    <source>
        <dbReference type="SAM" id="MobiDB-lite"/>
    </source>
</evidence>
<feature type="compositionally biased region" description="Basic and acidic residues" evidence="1">
    <location>
        <begin position="112"/>
        <end position="139"/>
    </location>
</feature>